<dbReference type="PANTHER" id="PTHR43585:SF2">
    <property type="entry name" value="ATP-GRASP ENZYME FSQD"/>
    <property type="match status" value="1"/>
</dbReference>
<dbReference type="EMBL" id="QVTD01000026">
    <property type="protein sequence ID" value="RFU60465.1"/>
    <property type="molecule type" value="Genomic_DNA"/>
</dbReference>
<reference evidence="6 7" key="1">
    <citation type="submission" date="2018-08" db="EMBL/GenBank/DDBJ databases">
        <title>Bacillus chawlae sp. nov., Bacillus glennii sp. nov., and Bacillus saganii sp. nov. Isolated from the Vehicle Assembly Building at Kennedy Space Center where the Viking Spacecraft were Assembled.</title>
        <authorList>
            <person name="Seuylemezian A."/>
            <person name="Vaishampayan P."/>
        </authorList>
    </citation>
    <scope>NUCLEOTIDE SEQUENCE [LARGE SCALE GENOMIC DNA]</scope>
    <source>
        <strain evidence="6 7">V44-8</strain>
    </source>
</reference>
<dbReference type="GO" id="GO:0005524">
    <property type="term" value="F:ATP binding"/>
    <property type="evidence" value="ECO:0007669"/>
    <property type="project" value="UniProtKB-UniRule"/>
</dbReference>
<proteinExistence type="predicted"/>
<dbReference type="GO" id="GO:0016874">
    <property type="term" value="F:ligase activity"/>
    <property type="evidence" value="ECO:0007669"/>
    <property type="project" value="UniProtKB-KW"/>
</dbReference>
<dbReference type="GO" id="GO:0046872">
    <property type="term" value="F:metal ion binding"/>
    <property type="evidence" value="ECO:0007669"/>
    <property type="project" value="InterPro"/>
</dbReference>
<dbReference type="SUPFAM" id="SSF56059">
    <property type="entry name" value="Glutathione synthetase ATP-binding domain-like"/>
    <property type="match status" value="1"/>
</dbReference>
<dbReference type="Gene3D" id="3.40.50.20">
    <property type="match status" value="1"/>
</dbReference>
<dbReference type="Pfam" id="PF13535">
    <property type="entry name" value="ATP-grasp_4"/>
    <property type="match status" value="1"/>
</dbReference>
<dbReference type="Proteomes" id="UP000262939">
    <property type="component" value="Unassembled WGS sequence"/>
</dbReference>
<dbReference type="RefSeq" id="WP_117324585.1">
    <property type="nucleotide sequence ID" value="NZ_QVTD01000026.1"/>
</dbReference>
<evidence type="ECO:0000256" key="3">
    <source>
        <dbReference type="ARBA" id="ARBA00022840"/>
    </source>
</evidence>
<evidence type="ECO:0000256" key="4">
    <source>
        <dbReference type="PROSITE-ProRule" id="PRU00409"/>
    </source>
</evidence>
<dbReference type="Gene3D" id="3.30.470.20">
    <property type="entry name" value="ATP-grasp fold, B domain"/>
    <property type="match status" value="1"/>
</dbReference>
<keyword evidence="2 4" id="KW-0547">Nucleotide-binding</keyword>
<organism evidence="6 7">
    <name type="scientific">Peribacillus glennii</name>
    <dbReference type="NCBI Taxonomy" id="2303991"/>
    <lineage>
        <taxon>Bacteria</taxon>
        <taxon>Bacillati</taxon>
        <taxon>Bacillota</taxon>
        <taxon>Bacilli</taxon>
        <taxon>Bacillales</taxon>
        <taxon>Bacillaceae</taxon>
        <taxon>Peribacillus</taxon>
    </lineage>
</organism>
<feature type="domain" description="ATP-grasp" evidence="5">
    <location>
        <begin position="107"/>
        <end position="304"/>
    </location>
</feature>
<accession>A0A372L827</accession>
<keyword evidence="1" id="KW-0436">Ligase</keyword>
<comment type="caution">
    <text evidence="6">The sequence shown here is derived from an EMBL/GenBank/DDBJ whole genome shotgun (WGS) entry which is preliminary data.</text>
</comment>
<dbReference type="InterPro" id="IPR011761">
    <property type="entry name" value="ATP-grasp"/>
</dbReference>
<evidence type="ECO:0000313" key="7">
    <source>
        <dbReference type="Proteomes" id="UP000262939"/>
    </source>
</evidence>
<name>A0A372L827_9BACI</name>
<evidence type="ECO:0000313" key="6">
    <source>
        <dbReference type="EMBL" id="RFU60465.1"/>
    </source>
</evidence>
<gene>
    <name evidence="6" type="ORF">D0466_21725</name>
</gene>
<dbReference type="PROSITE" id="PS50975">
    <property type="entry name" value="ATP_GRASP"/>
    <property type="match status" value="1"/>
</dbReference>
<dbReference type="AlphaFoldDB" id="A0A372L827"/>
<protein>
    <submittedName>
        <fullName evidence="6">ATP-grasp domain-containing protein</fullName>
    </submittedName>
</protein>
<evidence type="ECO:0000256" key="2">
    <source>
        <dbReference type="ARBA" id="ARBA00022741"/>
    </source>
</evidence>
<evidence type="ECO:0000256" key="1">
    <source>
        <dbReference type="ARBA" id="ARBA00022598"/>
    </source>
</evidence>
<dbReference type="Gene3D" id="3.30.1490.20">
    <property type="entry name" value="ATP-grasp fold, A domain"/>
    <property type="match status" value="1"/>
</dbReference>
<dbReference type="InterPro" id="IPR013815">
    <property type="entry name" value="ATP_grasp_subdomain_1"/>
</dbReference>
<dbReference type="InterPro" id="IPR052032">
    <property type="entry name" value="ATP-dep_AA_Ligase"/>
</dbReference>
<keyword evidence="3 4" id="KW-0067">ATP-binding</keyword>
<keyword evidence="7" id="KW-1185">Reference proteome</keyword>
<evidence type="ECO:0000259" key="5">
    <source>
        <dbReference type="PROSITE" id="PS50975"/>
    </source>
</evidence>
<sequence>MKPVFLVLGGTQNSLPVIRKAQELGLRVLVIDPDKNAIAARRANYFEVEDPNCLECVEKIARKYNVVGSMTRNELYVATVCFLNEVLNLPKQGEDIGDSVRDKYVMKQAFKRDGITMPDPFYKIENKGELETVRAKLKKDLLDSPFIVKPSDQRGSIGITKIEKLRGFDKAVAKALKRANNQRVIVEKFIDGEQLGAQGFSIDGELVKCFISRKTSSPTFVSLGHSFPIDLSPEVIWDIEEECAKALRSLGIINGPSTIDINLDKQGKPHIIEIGARAGGTVLPETILAHTGIDLIKASVALASGRKVEFPMPKNVPVAAHKLCFPKSGKIKNIRNYRKLIQHYKPADFKLNINRNMNVIANREYGYVIITGNTGIAEKKCSEFILELRNLIELY</sequence>
<dbReference type="PANTHER" id="PTHR43585">
    <property type="entry name" value="FUMIPYRROLE BIOSYNTHESIS PROTEIN C"/>
    <property type="match status" value="1"/>
</dbReference>